<feature type="transmembrane region" description="Helical" evidence="1">
    <location>
        <begin position="31"/>
        <end position="64"/>
    </location>
</feature>
<keyword evidence="1" id="KW-0812">Transmembrane</keyword>
<proteinExistence type="predicted"/>
<comment type="caution">
    <text evidence="2">The sequence shown here is derived from an EMBL/GenBank/DDBJ whole genome shotgun (WGS) entry which is preliminary data.</text>
</comment>
<gene>
    <name evidence="2" type="ORF">A2989_02080</name>
</gene>
<dbReference type="STRING" id="1797259.A2989_02080"/>
<keyword evidence="1" id="KW-1133">Transmembrane helix</keyword>
<evidence type="ECO:0000313" key="2">
    <source>
        <dbReference type="EMBL" id="OGD03086.1"/>
    </source>
</evidence>
<reference evidence="2 3" key="1">
    <citation type="journal article" date="2016" name="Nat. Commun.">
        <title>Thousands of microbial genomes shed light on interconnected biogeochemical processes in an aquifer system.</title>
        <authorList>
            <person name="Anantharaman K."/>
            <person name="Brown C.T."/>
            <person name="Hug L.A."/>
            <person name="Sharon I."/>
            <person name="Castelle C.J."/>
            <person name="Probst A.J."/>
            <person name="Thomas B.C."/>
            <person name="Singh A."/>
            <person name="Wilkins M.J."/>
            <person name="Karaoz U."/>
            <person name="Brodie E.L."/>
            <person name="Williams K.H."/>
            <person name="Hubbard S.S."/>
            <person name="Banfield J.F."/>
        </authorList>
    </citation>
    <scope>NUCLEOTIDE SEQUENCE [LARGE SCALE GENOMIC DNA]</scope>
</reference>
<evidence type="ECO:0000256" key="1">
    <source>
        <dbReference type="SAM" id="Phobius"/>
    </source>
</evidence>
<accession>A0A1F4ZB04</accession>
<name>A0A1F4ZB04_9BACT</name>
<protein>
    <recommendedName>
        <fullName evidence="4">DUF5673 domain-containing protein</fullName>
    </recommendedName>
</protein>
<dbReference type="AlphaFoldDB" id="A0A1F4ZB04"/>
<dbReference type="Proteomes" id="UP000177080">
    <property type="component" value="Unassembled WGS sequence"/>
</dbReference>
<evidence type="ECO:0000313" key="3">
    <source>
        <dbReference type="Proteomes" id="UP000177080"/>
    </source>
</evidence>
<evidence type="ECO:0008006" key="4">
    <source>
        <dbReference type="Google" id="ProtNLM"/>
    </source>
</evidence>
<sequence>MPPLTPEKVLLTWEAPVRPFRPHSRQLLTTAGAIAGLVGLILVFAGEWMLIGVIAALAFAYYLWSTTPPQNTSYSITSLGIRAHDQLYRFEEITRWWLEDKWGQTLLVIDTPYRFPPRLHLLLHTLKPKSIEDILSQYVLMEKPKATPLDRAGVWLASKFPLE</sequence>
<keyword evidence="1" id="KW-0472">Membrane</keyword>
<organism evidence="2 3">
    <name type="scientific">Candidatus Amesbacteria bacterium RIFCSPLOWO2_01_FULL_48_25</name>
    <dbReference type="NCBI Taxonomy" id="1797259"/>
    <lineage>
        <taxon>Bacteria</taxon>
        <taxon>Candidatus Amesiibacteriota</taxon>
    </lineage>
</organism>
<dbReference type="EMBL" id="MEXN01000009">
    <property type="protein sequence ID" value="OGD03086.1"/>
    <property type="molecule type" value="Genomic_DNA"/>
</dbReference>